<dbReference type="InterPro" id="IPR002035">
    <property type="entry name" value="VWF_A"/>
</dbReference>
<gene>
    <name evidence="2" type="ORF">JJQ90_20595</name>
</gene>
<dbReference type="PIRSF" id="PIRSF020634">
    <property type="entry name" value="TerY_vWA"/>
    <property type="match status" value="1"/>
</dbReference>
<name>A0ABS6HDS6_9PROT</name>
<dbReference type="Proteomes" id="UP000689967">
    <property type="component" value="Unassembled WGS sequence"/>
</dbReference>
<dbReference type="Pfam" id="PF00092">
    <property type="entry name" value="VWA"/>
    <property type="match status" value="1"/>
</dbReference>
<feature type="domain" description="VWFA" evidence="1">
    <location>
        <begin position="23"/>
        <end position="202"/>
    </location>
</feature>
<comment type="caution">
    <text evidence="2">The sequence shown here is derived from an EMBL/GenBank/DDBJ whole genome shotgun (WGS) entry which is preliminary data.</text>
</comment>
<evidence type="ECO:0000313" key="3">
    <source>
        <dbReference type="Proteomes" id="UP000689967"/>
    </source>
</evidence>
<dbReference type="SMART" id="SM00327">
    <property type="entry name" value="VWA"/>
    <property type="match status" value="1"/>
</dbReference>
<dbReference type="PROSITE" id="PS50234">
    <property type="entry name" value="VWFA"/>
    <property type="match status" value="1"/>
</dbReference>
<accession>A0ABS6HDS6</accession>
<evidence type="ECO:0000313" key="2">
    <source>
        <dbReference type="EMBL" id="MBU8546133.1"/>
    </source>
</evidence>
<dbReference type="InterPro" id="IPR011392">
    <property type="entry name" value="Tellurite-R_TerY"/>
</dbReference>
<reference evidence="2 3" key="1">
    <citation type="submission" date="2021-01" db="EMBL/GenBank/DDBJ databases">
        <title>Roseomonas sp. nov, a bacterium isolated from an oil production mixture in Yumen Oilfield.</title>
        <authorList>
            <person name="Wu D."/>
        </authorList>
    </citation>
    <scope>NUCLEOTIDE SEQUENCE [LARGE SCALE GENOMIC DNA]</scope>
    <source>
        <strain evidence="2 3">ROY-5-3</strain>
    </source>
</reference>
<protein>
    <submittedName>
        <fullName evidence="2">VWA domain-containing protein</fullName>
    </submittedName>
</protein>
<organism evidence="2 3">
    <name type="scientific">Falsiroseomonas oleicola</name>
    <dbReference type="NCBI Taxonomy" id="2801474"/>
    <lineage>
        <taxon>Bacteria</taxon>
        <taxon>Pseudomonadati</taxon>
        <taxon>Pseudomonadota</taxon>
        <taxon>Alphaproteobacteria</taxon>
        <taxon>Acetobacterales</taxon>
        <taxon>Roseomonadaceae</taxon>
        <taxon>Falsiroseomonas</taxon>
    </lineage>
</organism>
<proteinExistence type="predicted"/>
<keyword evidence="3" id="KW-1185">Reference proteome</keyword>
<dbReference type="EMBL" id="JAERQM010000006">
    <property type="protein sequence ID" value="MBU8546133.1"/>
    <property type="molecule type" value="Genomic_DNA"/>
</dbReference>
<sequence>MSFSDQIPFVPPSLIENPEPRCPCLLLLDTSGSMNGRPIAALNDGLRTFREELTGDAMASQRVEVAMMTFGPVNVLSDFETADVFQPPTLQAGGDTPMGSAIMQGLDMLETRKGIYKHAGVAYYRPWVFLITDGAPTDSYAAAAERVRQGDNPERKAFSFFAVGVEGADMSKLGQICSPSRPPLKLQGLSFRELFTWLSSSLGGVARSQPGQLVALPPPSGWSAV</sequence>
<dbReference type="RefSeq" id="WP_216878137.1">
    <property type="nucleotide sequence ID" value="NZ_JAERQM010000006.1"/>
</dbReference>
<evidence type="ECO:0000259" key="1">
    <source>
        <dbReference type="PROSITE" id="PS50234"/>
    </source>
</evidence>